<dbReference type="SUPFAM" id="SSF88697">
    <property type="entry name" value="PUA domain-like"/>
    <property type="match status" value="1"/>
</dbReference>
<dbReference type="RefSeq" id="WP_377770231.1">
    <property type="nucleotide sequence ID" value="NZ_JBHUHO010000013.1"/>
</dbReference>
<dbReference type="Proteomes" id="UP001597362">
    <property type="component" value="Unassembled WGS sequence"/>
</dbReference>
<dbReference type="InterPro" id="IPR015947">
    <property type="entry name" value="PUA-like_sf"/>
</dbReference>
<reference evidence="2" key="1">
    <citation type="journal article" date="2019" name="Int. J. Syst. Evol. Microbiol.">
        <title>The Global Catalogue of Microorganisms (GCM) 10K type strain sequencing project: providing services to taxonomists for standard genome sequencing and annotation.</title>
        <authorList>
            <consortium name="The Broad Institute Genomics Platform"/>
            <consortium name="The Broad Institute Genome Sequencing Center for Infectious Disease"/>
            <person name="Wu L."/>
            <person name="Ma J."/>
        </authorList>
    </citation>
    <scope>NUCLEOTIDE SEQUENCE [LARGE SCALE GENOMIC DNA]</scope>
    <source>
        <strain evidence="2">GH52</strain>
    </source>
</reference>
<accession>A0ABW4YHP5</accession>
<evidence type="ECO:0000313" key="1">
    <source>
        <dbReference type="EMBL" id="MFD2115208.1"/>
    </source>
</evidence>
<keyword evidence="2" id="KW-1185">Reference proteome</keyword>
<comment type="caution">
    <text evidence="1">The sequence shown here is derived from an EMBL/GenBank/DDBJ whole genome shotgun (WGS) entry which is preliminary data.</text>
</comment>
<dbReference type="Gene3D" id="3.10.400.10">
    <property type="entry name" value="Sulfate adenylyltransferase"/>
    <property type="match status" value="1"/>
</dbReference>
<evidence type="ECO:0000313" key="2">
    <source>
        <dbReference type="Proteomes" id="UP001597362"/>
    </source>
</evidence>
<dbReference type="EMBL" id="JBHUHO010000013">
    <property type="protein sequence ID" value="MFD2115208.1"/>
    <property type="molecule type" value="Genomic_DNA"/>
</dbReference>
<gene>
    <name evidence="1" type="ORF">ACFSJH_05590</name>
</gene>
<organism evidence="1 2">
    <name type="scientific">Paenibacillus yanchengensis</name>
    <dbReference type="NCBI Taxonomy" id="2035833"/>
    <lineage>
        <taxon>Bacteria</taxon>
        <taxon>Bacillati</taxon>
        <taxon>Bacillota</taxon>
        <taxon>Bacilli</taxon>
        <taxon>Bacillales</taxon>
        <taxon>Paenibacillaceae</taxon>
        <taxon>Paenibacillus</taxon>
    </lineage>
</organism>
<protein>
    <submittedName>
        <fullName evidence="1">Uncharacterized protein</fullName>
    </submittedName>
</protein>
<name>A0ABW4YHP5_9BACL</name>
<proteinExistence type="predicted"/>
<sequence>MMTEKQLWNAYLSTLTDEQAFAMRYTAWHFDDNETSANALAELVLLGEKRATASSLWVYEKESAPLP</sequence>